<evidence type="ECO:0000313" key="1">
    <source>
        <dbReference type="EMBL" id="KAJ1680275.1"/>
    </source>
</evidence>
<keyword evidence="2" id="KW-1185">Reference proteome</keyword>
<organism evidence="1 2">
    <name type="scientific">Spiromyces aspiralis</name>
    <dbReference type="NCBI Taxonomy" id="68401"/>
    <lineage>
        <taxon>Eukaryota</taxon>
        <taxon>Fungi</taxon>
        <taxon>Fungi incertae sedis</taxon>
        <taxon>Zoopagomycota</taxon>
        <taxon>Kickxellomycotina</taxon>
        <taxon>Kickxellomycetes</taxon>
        <taxon>Kickxellales</taxon>
        <taxon>Kickxellaceae</taxon>
        <taxon>Spiromyces</taxon>
    </lineage>
</organism>
<evidence type="ECO:0000313" key="2">
    <source>
        <dbReference type="Proteomes" id="UP001145114"/>
    </source>
</evidence>
<comment type="caution">
    <text evidence="1">The sequence shown here is derived from an EMBL/GenBank/DDBJ whole genome shotgun (WGS) entry which is preliminary data.</text>
</comment>
<dbReference type="EMBL" id="JAMZIH010000011">
    <property type="protein sequence ID" value="KAJ1680275.1"/>
    <property type="molecule type" value="Genomic_DNA"/>
</dbReference>
<proteinExistence type="predicted"/>
<dbReference type="Proteomes" id="UP001145114">
    <property type="component" value="Unassembled WGS sequence"/>
</dbReference>
<reference evidence="1" key="1">
    <citation type="submission" date="2022-06" db="EMBL/GenBank/DDBJ databases">
        <title>Phylogenomic reconstructions and comparative analyses of Kickxellomycotina fungi.</title>
        <authorList>
            <person name="Reynolds N.K."/>
            <person name="Stajich J.E."/>
            <person name="Barry K."/>
            <person name="Grigoriev I.V."/>
            <person name="Crous P."/>
            <person name="Smith M.E."/>
        </authorList>
    </citation>
    <scope>NUCLEOTIDE SEQUENCE</scope>
    <source>
        <strain evidence="1">RSA 2271</strain>
    </source>
</reference>
<gene>
    <name evidence="1" type="primary">PHA2</name>
    <name evidence="1" type="ORF">EV182_000327</name>
</gene>
<dbReference type="EC" id="4.2.1.51" evidence="1"/>
<sequence>MDLEQIRASIANVDRQIVKLLNERARISLDVAAAKRQNSNKESAGGEAGDIYVPSQEKRVFSRVKGLNCGPMSDESIVAIYREIMSASISLQPEITISYLGPLGTFSHEAAQARFGESVSYVPCSTIDDVISSVEDEKSAYGVVPIENSTHGIVVQTLDVFIARYQQSKFRIRGEIYLPVNQCLLSRYQLSAIRKVYSHPQAFGQSKEWLKQNLPDISQVEVASTAKAAELASAETYSAAVASKSCSQLYGLDILAEAINSNKDNTTRFFILGKSCDKPTGDDKSFLMITVDHRQPGALIKALEAFALNNINMTSMNSRPSGQRMWQYMFFVEVEGHEEDANVKSALKMMAPYCLDLVVLGSYPRQLVA</sequence>
<keyword evidence="1" id="KW-0456">Lyase</keyword>
<name>A0ACC1HY60_9FUNG</name>
<protein>
    <submittedName>
        <fullName evidence="1">Prephenate dehydratase</fullName>
        <ecNumber evidence="1">4.2.1.51</ecNumber>
    </submittedName>
</protein>
<accession>A0ACC1HY60</accession>